<feature type="domain" description="Zn(2)-C6 fungal-type" evidence="6">
    <location>
        <begin position="20"/>
        <end position="50"/>
    </location>
</feature>
<dbReference type="Gene3D" id="4.10.240.10">
    <property type="entry name" value="Zn(2)-C6 fungal-type DNA-binding domain"/>
    <property type="match status" value="1"/>
</dbReference>
<dbReference type="GO" id="GO:0008270">
    <property type="term" value="F:zinc ion binding"/>
    <property type="evidence" value="ECO:0007669"/>
    <property type="project" value="InterPro"/>
</dbReference>
<dbReference type="PANTHER" id="PTHR37534">
    <property type="entry name" value="TRANSCRIPTIONAL ACTIVATOR PROTEIN UGA3"/>
    <property type="match status" value="1"/>
</dbReference>
<dbReference type="PANTHER" id="PTHR37534:SF49">
    <property type="entry name" value="LYSINE BIOSYNTHESIS REGULATORY PROTEIN LYS14"/>
    <property type="match status" value="1"/>
</dbReference>
<evidence type="ECO:0000259" key="6">
    <source>
        <dbReference type="PROSITE" id="PS50048"/>
    </source>
</evidence>
<dbReference type="SUPFAM" id="SSF57701">
    <property type="entry name" value="Zn2/Cys6 DNA-binding domain"/>
    <property type="match status" value="1"/>
</dbReference>
<name>A0A1L9NGM7_ASPTC</name>
<sequence length="569" mass="64085">MYGPTPPRPKKTNITRSRNGCIPCRRKKRKCDEGNPSCGLCSRLKIPCSYPRFLIRFQETPNDSERTRKVADNGDLLMEVTRMGSPLRTHHNPTFSNRGIQPEYEISGSDQLYLNQYFAHTVDLLPASVRPIVWRMSTLPALYNATLAFSAARFAYSLGTPYLTQSKTLIRPNRHFFIQSLNYFSRAIQLLQQNPSQLDDIFATIVFLILFENVVGTVHSYYSHLQGLQTLTLCYHQALSATPYGQRLLRASLFTIAKGALFLGPLHSPRRGDIVPHDIDILAERICSHQEILFFKVVDAVNISFSLLLGEFSWCSSGKLQRVLQSISGNDNAHLPVSSASEAYEKLTSLRRGIDVLFAQSTPLYNAFAECTKHPVFHEMEFSYTHDNIPPITLSGHEEAMACAMYALTQVYCDRQLLQSLLDGATGQVNPTLNGWAKIILGIAKGCDPPRYLYEEMYNMNMCWILVLLCLRWPNPDILAYIAHTVLPCLKKTTPAKEDTAGALLLFEVVIEMLCSENARGRKVFAVHVVHEDPSDSTAFLLVNRSLHLAIHGYSIDGNFFSDYIPALH</sequence>
<dbReference type="GO" id="GO:0045944">
    <property type="term" value="P:positive regulation of transcription by RNA polymerase II"/>
    <property type="evidence" value="ECO:0007669"/>
    <property type="project" value="TreeGrafter"/>
</dbReference>
<keyword evidence="2" id="KW-0805">Transcription regulation</keyword>
<dbReference type="GO" id="GO:0000976">
    <property type="term" value="F:transcription cis-regulatory region binding"/>
    <property type="evidence" value="ECO:0007669"/>
    <property type="project" value="TreeGrafter"/>
</dbReference>
<dbReference type="PROSITE" id="PS00463">
    <property type="entry name" value="ZN2_CY6_FUNGAL_1"/>
    <property type="match status" value="1"/>
</dbReference>
<dbReference type="SMART" id="SM00066">
    <property type="entry name" value="GAL4"/>
    <property type="match status" value="1"/>
</dbReference>
<dbReference type="Proteomes" id="UP000184304">
    <property type="component" value="Unassembled WGS sequence"/>
</dbReference>
<dbReference type="PROSITE" id="PS50048">
    <property type="entry name" value="ZN2_CY6_FUNGAL_2"/>
    <property type="match status" value="1"/>
</dbReference>
<keyword evidence="8" id="KW-1185">Reference proteome</keyword>
<dbReference type="Pfam" id="PF00172">
    <property type="entry name" value="Zn_clus"/>
    <property type="match status" value="1"/>
</dbReference>
<evidence type="ECO:0000256" key="2">
    <source>
        <dbReference type="ARBA" id="ARBA00023015"/>
    </source>
</evidence>
<evidence type="ECO:0000313" key="7">
    <source>
        <dbReference type="EMBL" id="OJI88446.1"/>
    </source>
</evidence>
<evidence type="ECO:0000313" key="8">
    <source>
        <dbReference type="Proteomes" id="UP000184304"/>
    </source>
</evidence>
<reference evidence="8" key="1">
    <citation type="journal article" date="2017" name="Genome Biol.">
        <title>Comparative genomics reveals high biological diversity and specific adaptations in the industrially and medically important fungal genus Aspergillus.</title>
        <authorList>
            <person name="de Vries R.P."/>
            <person name="Riley R."/>
            <person name="Wiebenga A."/>
            <person name="Aguilar-Osorio G."/>
            <person name="Amillis S."/>
            <person name="Uchima C.A."/>
            <person name="Anderluh G."/>
            <person name="Asadollahi M."/>
            <person name="Askin M."/>
            <person name="Barry K."/>
            <person name="Battaglia E."/>
            <person name="Bayram O."/>
            <person name="Benocci T."/>
            <person name="Braus-Stromeyer S.A."/>
            <person name="Caldana C."/>
            <person name="Canovas D."/>
            <person name="Cerqueira G.C."/>
            <person name="Chen F."/>
            <person name="Chen W."/>
            <person name="Choi C."/>
            <person name="Clum A."/>
            <person name="Dos Santos R.A."/>
            <person name="Damasio A.R."/>
            <person name="Diallinas G."/>
            <person name="Emri T."/>
            <person name="Fekete E."/>
            <person name="Flipphi M."/>
            <person name="Freyberg S."/>
            <person name="Gallo A."/>
            <person name="Gournas C."/>
            <person name="Habgood R."/>
            <person name="Hainaut M."/>
            <person name="Harispe M.L."/>
            <person name="Henrissat B."/>
            <person name="Hilden K.S."/>
            <person name="Hope R."/>
            <person name="Hossain A."/>
            <person name="Karabika E."/>
            <person name="Karaffa L."/>
            <person name="Karanyi Z."/>
            <person name="Krasevec N."/>
            <person name="Kuo A."/>
            <person name="Kusch H."/>
            <person name="LaButti K."/>
            <person name="Lagendijk E.L."/>
            <person name="Lapidus A."/>
            <person name="Levasseur A."/>
            <person name="Lindquist E."/>
            <person name="Lipzen A."/>
            <person name="Logrieco A.F."/>
            <person name="MacCabe A."/>
            <person name="Maekelae M.R."/>
            <person name="Malavazi I."/>
            <person name="Melin P."/>
            <person name="Meyer V."/>
            <person name="Mielnichuk N."/>
            <person name="Miskei M."/>
            <person name="Molnar A.P."/>
            <person name="Mule G."/>
            <person name="Ngan C.Y."/>
            <person name="Orejas M."/>
            <person name="Orosz E."/>
            <person name="Ouedraogo J.P."/>
            <person name="Overkamp K.M."/>
            <person name="Park H.-S."/>
            <person name="Perrone G."/>
            <person name="Piumi F."/>
            <person name="Punt P.J."/>
            <person name="Ram A.F."/>
            <person name="Ramon A."/>
            <person name="Rauscher S."/>
            <person name="Record E."/>
            <person name="Riano-Pachon D.M."/>
            <person name="Robert V."/>
            <person name="Roehrig J."/>
            <person name="Ruller R."/>
            <person name="Salamov A."/>
            <person name="Salih N.S."/>
            <person name="Samson R.A."/>
            <person name="Sandor E."/>
            <person name="Sanguinetti M."/>
            <person name="Schuetze T."/>
            <person name="Sepcic K."/>
            <person name="Shelest E."/>
            <person name="Sherlock G."/>
            <person name="Sophianopoulou V."/>
            <person name="Squina F.M."/>
            <person name="Sun H."/>
            <person name="Susca A."/>
            <person name="Todd R.B."/>
            <person name="Tsang A."/>
            <person name="Unkles S.E."/>
            <person name="van de Wiele N."/>
            <person name="van Rossen-Uffink D."/>
            <person name="Oliveira J.V."/>
            <person name="Vesth T.C."/>
            <person name="Visser J."/>
            <person name="Yu J.-H."/>
            <person name="Zhou M."/>
            <person name="Andersen M.R."/>
            <person name="Archer D.B."/>
            <person name="Baker S.E."/>
            <person name="Benoit I."/>
            <person name="Brakhage A.A."/>
            <person name="Braus G.H."/>
            <person name="Fischer R."/>
            <person name="Frisvad J.C."/>
            <person name="Goldman G.H."/>
            <person name="Houbraken J."/>
            <person name="Oakley B."/>
            <person name="Pocsi I."/>
            <person name="Scazzocchio C."/>
            <person name="Seiboth B."/>
            <person name="vanKuyk P.A."/>
            <person name="Wortman J."/>
            <person name="Dyer P.S."/>
            <person name="Grigoriev I.V."/>
        </authorList>
    </citation>
    <scope>NUCLEOTIDE SEQUENCE [LARGE SCALE GENOMIC DNA]</scope>
    <source>
        <strain evidence="8">CBS 134.48</strain>
    </source>
</reference>
<dbReference type="InterPro" id="IPR021858">
    <property type="entry name" value="Fun_TF"/>
</dbReference>
<keyword evidence="5" id="KW-0539">Nucleus</keyword>
<dbReference type="GO" id="GO:0000981">
    <property type="term" value="F:DNA-binding transcription factor activity, RNA polymerase II-specific"/>
    <property type="evidence" value="ECO:0007669"/>
    <property type="project" value="InterPro"/>
</dbReference>
<evidence type="ECO:0000256" key="1">
    <source>
        <dbReference type="ARBA" id="ARBA00004123"/>
    </source>
</evidence>
<dbReference type="OMA" id="AMACAMY"/>
<keyword evidence="3" id="KW-0238">DNA-binding</keyword>
<dbReference type="AlphaFoldDB" id="A0A1L9NGM7"/>
<comment type="subcellular location">
    <subcellularLocation>
        <location evidence="1">Nucleus</location>
    </subcellularLocation>
</comment>
<dbReference type="InterPro" id="IPR036864">
    <property type="entry name" value="Zn2-C6_fun-type_DNA-bd_sf"/>
</dbReference>
<accession>A0A1L9NGM7</accession>
<dbReference type="CDD" id="cd00067">
    <property type="entry name" value="GAL4"/>
    <property type="match status" value="1"/>
</dbReference>
<dbReference type="OrthoDB" id="39175at2759"/>
<dbReference type="Pfam" id="PF11951">
    <property type="entry name" value="Fungal_trans_2"/>
    <property type="match status" value="1"/>
</dbReference>
<dbReference type="STRING" id="767770.A0A1L9NGM7"/>
<proteinExistence type="predicted"/>
<dbReference type="InterPro" id="IPR001138">
    <property type="entry name" value="Zn2Cys6_DnaBD"/>
</dbReference>
<gene>
    <name evidence="7" type="ORF">ASPTUDRAFT_35429</name>
</gene>
<dbReference type="EMBL" id="KV878179">
    <property type="protein sequence ID" value="OJI88446.1"/>
    <property type="molecule type" value="Genomic_DNA"/>
</dbReference>
<evidence type="ECO:0000256" key="4">
    <source>
        <dbReference type="ARBA" id="ARBA00023163"/>
    </source>
</evidence>
<evidence type="ECO:0000256" key="5">
    <source>
        <dbReference type="ARBA" id="ARBA00023242"/>
    </source>
</evidence>
<dbReference type="GO" id="GO:0005634">
    <property type="term" value="C:nucleus"/>
    <property type="evidence" value="ECO:0007669"/>
    <property type="project" value="UniProtKB-SubCell"/>
</dbReference>
<organism evidence="7 8">
    <name type="scientific">Aspergillus tubingensis (strain CBS 134.48)</name>
    <dbReference type="NCBI Taxonomy" id="767770"/>
    <lineage>
        <taxon>Eukaryota</taxon>
        <taxon>Fungi</taxon>
        <taxon>Dikarya</taxon>
        <taxon>Ascomycota</taxon>
        <taxon>Pezizomycotina</taxon>
        <taxon>Eurotiomycetes</taxon>
        <taxon>Eurotiomycetidae</taxon>
        <taxon>Eurotiales</taxon>
        <taxon>Aspergillaceae</taxon>
        <taxon>Aspergillus</taxon>
        <taxon>Aspergillus subgen. Circumdati</taxon>
    </lineage>
</organism>
<keyword evidence="4" id="KW-0804">Transcription</keyword>
<evidence type="ECO:0000256" key="3">
    <source>
        <dbReference type="ARBA" id="ARBA00023125"/>
    </source>
</evidence>
<dbReference type="VEuPathDB" id="FungiDB:ASPTUDRAFT_35429"/>
<protein>
    <recommendedName>
        <fullName evidence="6">Zn(2)-C6 fungal-type domain-containing protein</fullName>
    </recommendedName>
</protein>